<evidence type="ECO:0000259" key="1">
    <source>
        <dbReference type="Pfam" id="PF06985"/>
    </source>
</evidence>
<dbReference type="InterPro" id="IPR010730">
    <property type="entry name" value="HET"/>
</dbReference>
<dbReference type="AlphaFoldDB" id="A0A8H7AEQ7"/>
<accession>A0A8H7AEQ7</accession>
<gene>
    <name evidence="2" type="ORF">GJ744_000498</name>
</gene>
<dbReference type="PANTHER" id="PTHR24148:SF64">
    <property type="entry name" value="HETEROKARYON INCOMPATIBILITY DOMAIN-CONTAINING PROTEIN"/>
    <property type="match status" value="1"/>
</dbReference>
<proteinExistence type="predicted"/>
<sequence>MLTIQPPWKRFPATSADYEYNTLNTQRNEIRLLKIRPSLRSKDPISCSLRVVSFDDVSLPKYVALSYCWGNGRADQPIHCDGSIIRVTSDLLDALRSLRKLSRRYLWIDQICVNQEDLEERSSQVSLMRRIYPGAFKTFLHLGPDDDFPCRPPDWLRLVLPLLIAGPWSGLAMMRGLSRLLMKSGVDGFESRMEAFIDRPCYHRAWIIQEMSLSSNVEVICGNITITWNQFAGLANDYFAECVQHAKVFPGTAYGIFGDYYNVTKPGRKQGTNTLWSLLILSNGVKASDPRDQIYTLLTLASDTSDFPLPDYQLPVTKVFQDFATVLITKNHGPAMLSLSSCRAKDFSYPSWVPDWEQEFIGLRLEEFSTFSAGSPNGSFNVQTGNYLSTKGLIVDKILWVYSHREEEDFNAFEIFEKLLDLVNNTAAAIQNEPEVLRSGFSWSSVVDLHLMLILYLVFDHEGGVLSENLRRGYDDKGYNFMKCLQQLAQRGRFAITVAGRLCLMPQDVRPGDRIAIILGCRAPYVLREDGDGDVFVNIGETYIRGLMNGEVLGDERYKVQEIHIH</sequence>
<keyword evidence="3" id="KW-1185">Reference proteome</keyword>
<dbReference type="OrthoDB" id="2157530at2759"/>
<dbReference type="Pfam" id="PF26639">
    <property type="entry name" value="Het-6_barrel"/>
    <property type="match status" value="1"/>
</dbReference>
<dbReference type="Pfam" id="PF06985">
    <property type="entry name" value="HET"/>
    <property type="match status" value="1"/>
</dbReference>
<feature type="domain" description="Heterokaryon incompatibility" evidence="1">
    <location>
        <begin position="62"/>
        <end position="210"/>
    </location>
</feature>
<reference evidence="2" key="1">
    <citation type="submission" date="2020-02" db="EMBL/GenBank/DDBJ databases">
        <authorList>
            <person name="Palmer J.M."/>
        </authorList>
    </citation>
    <scope>NUCLEOTIDE SEQUENCE</scope>
    <source>
        <strain evidence="2">EPUS1.4</strain>
        <tissue evidence="2">Thallus</tissue>
    </source>
</reference>
<dbReference type="EMBL" id="JAACFV010000102">
    <property type="protein sequence ID" value="KAF7505732.1"/>
    <property type="molecule type" value="Genomic_DNA"/>
</dbReference>
<dbReference type="PANTHER" id="PTHR24148">
    <property type="entry name" value="ANKYRIN REPEAT DOMAIN-CONTAINING PROTEIN 39 HOMOLOG-RELATED"/>
    <property type="match status" value="1"/>
</dbReference>
<name>A0A8H7AEQ7_9EURO</name>
<comment type="caution">
    <text evidence="2">The sequence shown here is derived from an EMBL/GenBank/DDBJ whole genome shotgun (WGS) entry which is preliminary data.</text>
</comment>
<organism evidence="2 3">
    <name type="scientific">Endocarpon pusillum</name>
    <dbReference type="NCBI Taxonomy" id="364733"/>
    <lineage>
        <taxon>Eukaryota</taxon>
        <taxon>Fungi</taxon>
        <taxon>Dikarya</taxon>
        <taxon>Ascomycota</taxon>
        <taxon>Pezizomycotina</taxon>
        <taxon>Eurotiomycetes</taxon>
        <taxon>Chaetothyriomycetidae</taxon>
        <taxon>Verrucariales</taxon>
        <taxon>Verrucariaceae</taxon>
        <taxon>Endocarpon</taxon>
    </lineage>
</organism>
<evidence type="ECO:0000313" key="2">
    <source>
        <dbReference type="EMBL" id="KAF7505732.1"/>
    </source>
</evidence>
<dbReference type="InterPro" id="IPR052895">
    <property type="entry name" value="HetReg/Transcr_Mod"/>
</dbReference>
<protein>
    <recommendedName>
        <fullName evidence="1">Heterokaryon incompatibility domain-containing protein</fullName>
    </recommendedName>
</protein>
<evidence type="ECO:0000313" key="3">
    <source>
        <dbReference type="Proteomes" id="UP000606974"/>
    </source>
</evidence>
<dbReference type="Proteomes" id="UP000606974">
    <property type="component" value="Unassembled WGS sequence"/>
</dbReference>